<evidence type="ECO:0000256" key="9">
    <source>
        <dbReference type="ARBA" id="ARBA00046432"/>
    </source>
</evidence>
<evidence type="ECO:0000256" key="7">
    <source>
        <dbReference type="ARBA" id="ARBA00044147"/>
    </source>
</evidence>
<dbReference type="Proteomes" id="UP000007879">
    <property type="component" value="Unassembled WGS sequence"/>
</dbReference>
<dbReference type="OrthoDB" id="10254737at2759"/>
<feature type="compositionally biased region" description="Basic and acidic residues" evidence="11">
    <location>
        <begin position="1"/>
        <end position="18"/>
    </location>
</feature>
<protein>
    <recommendedName>
        <fullName evidence="7">Translation initiation factor eIF2B subunit delta</fullName>
    </recommendedName>
    <alternativeName>
        <fullName evidence="8">eIF2B GDP-GTP exchange factor subunit delta</fullName>
    </alternativeName>
</protein>
<dbReference type="Pfam" id="PF01008">
    <property type="entry name" value="IF-2B"/>
    <property type="match status" value="1"/>
</dbReference>
<gene>
    <name evidence="12" type="primary">100631406</name>
</gene>
<comment type="function">
    <text evidence="6">Acts as a component of the translation initiation factor 2B (eIF2B) complex, which catalyzes the exchange of GDP for GTP on eukaryotic initiation factor 2 (eIF2) gamma subunit. Its guanine nucleotide exchange factor activity is repressed when bound to eIF2 complex phosphorylated on the alpha subunit, thereby limiting the amount of methionyl-initiator methionine tRNA available to the ribosome and consequently global translation is repressed.</text>
</comment>
<evidence type="ECO:0000256" key="4">
    <source>
        <dbReference type="ARBA" id="ARBA00022540"/>
    </source>
</evidence>
<evidence type="ECO:0000256" key="1">
    <source>
        <dbReference type="ARBA" id="ARBA00004514"/>
    </source>
</evidence>
<keyword evidence="4" id="KW-0396">Initiation factor</keyword>
<comment type="similarity">
    <text evidence="2 10">Belongs to the eIF-2B alpha/beta/delta subunits family.</text>
</comment>
<evidence type="ECO:0000256" key="6">
    <source>
        <dbReference type="ARBA" id="ARBA00043898"/>
    </source>
</evidence>
<dbReference type="AlphaFoldDB" id="A0A1X7UMD1"/>
<evidence type="ECO:0000256" key="10">
    <source>
        <dbReference type="RuleBase" id="RU003814"/>
    </source>
</evidence>
<keyword evidence="3" id="KW-0963">Cytoplasm</keyword>
<dbReference type="FunFam" id="3.40.50.10470:FF:000002">
    <property type="entry name" value="Probable translation initiation factor eIF-2B subunit delta"/>
    <property type="match status" value="1"/>
</dbReference>
<dbReference type="KEGG" id="aqu:100631406"/>
<comment type="subunit">
    <text evidence="9">Component of the translation initiation factor 2B (eIF2B) complex which is a heterodecamer of two sets of five different subunits: alpha, beta, gamma, delta and epsilon. Subunits alpha, beta and delta comprise a regulatory subcomplex and subunits epsilon and gamma comprise a catalytic subcomplex. Within the complex, the hexameric regulatory complex resides at the center, with the two heterodimeric catalytic subcomplexes bound on opposite sides.</text>
</comment>
<evidence type="ECO:0000313" key="12">
    <source>
        <dbReference type="EnsemblMetazoa" id="Aqu2.1.28664_001"/>
    </source>
</evidence>
<evidence type="ECO:0000256" key="5">
    <source>
        <dbReference type="ARBA" id="ARBA00022917"/>
    </source>
</evidence>
<dbReference type="STRING" id="400682.A0A1X7UMD1"/>
<dbReference type="GO" id="GO:0140535">
    <property type="term" value="C:intracellular protein-containing complex"/>
    <property type="evidence" value="ECO:0007669"/>
    <property type="project" value="UniProtKB-ARBA"/>
</dbReference>
<dbReference type="Gene3D" id="3.40.50.10470">
    <property type="entry name" value="Translation initiation factor eif-2b, domain 2"/>
    <property type="match status" value="1"/>
</dbReference>
<dbReference type="GO" id="GO:0005829">
    <property type="term" value="C:cytosol"/>
    <property type="evidence" value="ECO:0007669"/>
    <property type="project" value="UniProtKB-SubCell"/>
</dbReference>
<evidence type="ECO:0000256" key="2">
    <source>
        <dbReference type="ARBA" id="ARBA00007251"/>
    </source>
</evidence>
<keyword evidence="5" id="KW-0648">Protein biosynthesis</keyword>
<dbReference type="EnsemblMetazoa" id="Aqu2.1.28664_001">
    <property type="protein sequence ID" value="Aqu2.1.28664_001"/>
    <property type="gene ID" value="Aqu2.1.28664"/>
</dbReference>
<evidence type="ECO:0000256" key="11">
    <source>
        <dbReference type="SAM" id="MobiDB-lite"/>
    </source>
</evidence>
<feature type="compositionally biased region" description="Polar residues" evidence="11">
    <location>
        <begin position="65"/>
        <end position="77"/>
    </location>
</feature>
<name>A0A1X7UMD1_AMPQE</name>
<evidence type="ECO:0000256" key="3">
    <source>
        <dbReference type="ARBA" id="ARBA00022490"/>
    </source>
</evidence>
<dbReference type="InParanoid" id="A0A1X7UMD1"/>
<comment type="subcellular location">
    <subcellularLocation>
        <location evidence="1">Cytoplasm</location>
        <location evidence="1">Cytosol</location>
    </subcellularLocation>
</comment>
<evidence type="ECO:0000313" key="13">
    <source>
        <dbReference type="Proteomes" id="UP000007879"/>
    </source>
</evidence>
<keyword evidence="13" id="KW-1185">Reference proteome</keyword>
<dbReference type="InterPro" id="IPR042529">
    <property type="entry name" value="IF_2B-like_C"/>
</dbReference>
<dbReference type="GO" id="GO:0048513">
    <property type="term" value="P:animal organ development"/>
    <property type="evidence" value="ECO:0007669"/>
    <property type="project" value="UniProtKB-ARBA"/>
</dbReference>
<evidence type="ECO:0000256" key="8">
    <source>
        <dbReference type="ARBA" id="ARBA00044356"/>
    </source>
</evidence>
<proteinExistence type="inferred from homology"/>
<dbReference type="EnsemblMetazoa" id="XM_019997951.1">
    <property type="protein sequence ID" value="XP_019853510.1"/>
    <property type="gene ID" value="LOC100631406"/>
</dbReference>
<reference evidence="12" key="2">
    <citation type="submission" date="2017-05" db="UniProtKB">
        <authorList>
            <consortium name="EnsemblMetazoa"/>
        </authorList>
    </citation>
    <scope>IDENTIFICATION</scope>
</reference>
<dbReference type="GO" id="GO:0005085">
    <property type="term" value="F:guanyl-nucleotide exchange factor activity"/>
    <property type="evidence" value="ECO:0007669"/>
    <property type="project" value="UniProtKB-ARBA"/>
</dbReference>
<organism evidence="12">
    <name type="scientific">Amphimedon queenslandica</name>
    <name type="common">Sponge</name>
    <dbReference type="NCBI Taxonomy" id="400682"/>
    <lineage>
        <taxon>Eukaryota</taxon>
        <taxon>Metazoa</taxon>
        <taxon>Porifera</taxon>
        <taxon>Demospongiae</taxon>
        <taxon>Heteroscleromorpha</taxon>
        <taxon>Haplosclerida</taxon>
        <taxon>Niphatidae</taxon>
        <taxon>Amphimedon</taxon>
    </lineage>
</organism>
<sequence length="484" mass="52873">MSSKESEEKSKGSKKDPKTQPQRQKGGKDGGGSAEGSGASAKEAKEAKKKLKAERRAQKKLETGSVGSVPSKTSQTGPVGKTGQTGLTGKTVSGGVSCSESKKDIGGSYNIEQVKSTARAVHLLKEKSISHSEDGRQVPLFSHLHQYERRSDFTTSLSPNLIPPSVVRLAVLYSQGIICGSNARCIAMLGAFKKVIKEYTTPPQKILSRDLEVTLKPYISFLISSRPLSVSMGNAIKWLKLKITKIQPNTPENEAKQELCKDIDEYLQHRVSLADEVISASCCKIIKDHDVILVYAHSSIVVKSLIDAHNKGLKFRVIVVDSRPKLEGQQTLRRLVKEGIPCSYIFFNAVSYIMKEVSKVLLGAHSLLANGYVMSRIGTATISLVAKSYNVPVLVCCETYKFSERVQADAFVSNELGDPNDLVPINRRQGNLLSNWKDLPSLNLLNLTYDVTSPDLVAMVITEEGNLPCTSVPVILRLSQMNIT</sequence>
<feature type="compositionally biased region" description="Low complexity" evidence="11">
    <location>
        <begin position="81"/>
        <end position="91"/>
    </location>
</feature>
<dbReference type="InterPro" id="IPR000649">
    <property type="entry name" value="IF-2B-related"/>
</dbReference>
<dbReference type="PANTHER" id="PTHR10233:SF14">
    <property type="entry name" value="TRANSLATION INITIATION FACTOR EIF-2B SUBUNIT DELTA"/>
    <property type="match status" value="1"/>
</dbReference>
<dbReference type="InterPro" id="IPR037171">
    <property type="entry name" value="NagB/RpiA_transferase-like"/>
</dbReference>
<dbReference type="SUPFAM" id="SSF100950">
    <property type="entry name" value="NagB/RpiA/CoA transferase-like"/>
    <property type="match status" value="1"/>
</dbReference>
<dbReference type="GO" id="GO:0003743">
    <property type="term" value="F:translation initiation factor activity"/>
    <property type="evidence" value="ECO:0007669"/>
    <property type="project" value="UniProtKB-KW"/>
</dbReference>
<dbReference type="PANTHER" id="PTHR10233">
    <property type="entry name" value="TRANSLATION INITIATION FACTOR EIF-2B"/>
    <property type="match status" value="1"/>
</dbReference>
<accession>A0A1X7UMD1</accession>
<feature type="region of interest" description="Disordered" evidence="11">
    <location>
        <begin position="1"/>
        <end position="99"/>
    </location>
</feature>
<reference evidence="13" key="1">
    <citation type="journal article" date="2010" name="Nature">
        <title>The Amphimedon queenslandica genome and the evolution of animal complexity.</title>
        <authorList>
            <person name="Srivastava M."/>
            <person name="Simakov O."/>
            <person name="Chapman J."/>
            <person name="Fahey B."/>
            <person name="Gauthier M.E."/>
            <person name="Mitros T."/>
            <person name="Richards G.S."/>
            <person name="Conaco C."/>
            <person name="Dacre M."/>
            <person name="Hellsten U."/>
            <person name="Larroux C."/>
            <person name="Putnam N.H."/>
            <person name="Stanke M."/>
            <person name="Adamska M."/>
            <person name="Darling A."/>
            <person name="Degnan S.M."/>
            <person name="Oakley T.H."/>
            <person name="Plachetzki D.C."/>
            <person name="Zhai Y."/>
            <person name="Adamski M."/>
            <person name="Calcino A."/>
            <person name="Cummins S.F."/>
            <person name="Goodstein D.M."/>
            <person name="Harris C."/>
            <person name="Jackson D.J."/>
            <person name="Leys S.P."/>
            <person name="Shu S."/>
            <person name="Woodcroft B.J."/>
            <person name="Vervoort M."/>
            <person name="Kosik K.S."/>
            <person name="Manning G."/>
            <person name="Degnan B.M."/>
            <person name="Rokhsar D.S."/>
        </authorList>
    </citation>
    <scope>NUCLEOTIDE SEQUENCE [LARGE SCALE GENOMIC DNA]</scope>
</reference>